<sequence length="227" mass="24957">MLTDRSLLTLLQWVSPTLPIGGFNYSEGLETLVAQQQLTTANALKDWLTFELRAGSAQLEAAVMVRAYRAFMATDIERLRYWNAWLSAARETEELRAQNWQMGTALMELVQTLEGDRLPAELPTAHPYPWNTSIAFSIAAAMAAIPLETAVLGYLHSWLSTLIGAGVKLIPLGQTAGQVLLRQLQGELGAAVQQSVQCTDDDLGSCTLGLALASMQHETQYCRLFRS</sequence>
<dbReference type="Proteomes" id="UP000231057">
    <property type="component" value="Chromosome"/>
</dbReference>
<comment type="subcellular location">
    <subcellularLocation>
        <location evidence="3">Cytoplasm</location>
    </subcellularLocation>
</comment>
<reference evidence="5" key="2">
    <citation type="journal article" date="2022" name="Front. Microbiol.">
        <title>Comparative Genomic Analysis Revealed Distinct Molecular Components and Organization of CO2-Concentrating Mechanism in Thermophilic Cyanobacteria.</title>
        <authorList>
            <person name="Tang J."/>
            <person name="Zhou H."/>
            <person name="Yao D."/>
            <person name="Riaz S."/>
            <person name="You D."/>
            <person name="Klepacz-Smolka A."/>
            <person name="Daroch M."/>
        </authorList>
    </citation>
    <scope>NUCLEOTIDE SEQUENCE [LARGE SCALE GENOMIC DNA]</scope>
    <source>
        <strain evidence="5">PCC 6715</strain>
    </source>
</reference>
<accession>A0A2D2PYT5</accession>
<evidence type="ECO:0000256" key="3">
    <source>
        <dbReference type="HAMAP-Rule" id="MF_01385"/>
    </source>
</evidence>
<comment type="function">
    <text evidence="3">Required for maturation of urease via the functional incorporation of the urease nickel metallocenter.</text>
</comment>
<reference evidence="4 5" key="1">
    <citation type="submission" date="2016-11" db="EMBL/GenBank/DDBJ databases">
        <title>Complete genome sequence of thermophilic cyanobacteria strain Synechococcus sp. PCC6715.</title>
        <authorList>
            <person name="Tang J."/>
            <person name="Daroch M."/>
            <person name="Liang Y."/>
            <person name="Jiang D."/>
            <person name="Shah M."/>
        </authorList>
    </citation>
    <scope>NUCLEOTIDE SEQUENCE [LARGE SCALE GENOMIC DNA]</scope>
    <source>
        <strain evidence="4 5">PCC 6715</strain>
    </source>
</reference>
<name>A0A2D2PYT5_PARLV</name>
<dbReference type="InterPro" id="IPR038277">
    <property type="entry name" value="UreF_sf"/>
</dbReference>
<comment type="similarity">
    <text evidence="3">Belongs to the UreF family.</text>
</comment>
<evidence type="ECO:0000313" key="4">
    <source>
        <dbReference type="EMBL" id="ATS17400.1"/>
    </source>
</evidence>
<dbReference type="HAMAP" id="MF_01385">
    <property type="entry name" value="UreF"/>
    <property type="match status" value="1"/>
</dbReference>
<keyword evidence="1 3" id="KW-0996">Nickel insertion</keyword>
<dbReference type="RefSeq" id="WP_099797545.1">
    <property type="nucleotide sequence ID" value="NZ_CP018092.1"/>
</dbReference>
<dbReference type="EMBL" id="CP018092">
    <property type="protein sequence ID" value="ATS17400.1"/>
    <property type="molecule type" value="Genomic_DNA"/>
</dbReference>
<dbReference type="InterPro" id="IPR002639">
    <property type="entry name" value="UreF"/>
</dbReference>
<proteinExistence type="inferred from homology"/>
<protein>
    <recommendedName>
        <fullName evidence="3">Urease accessory protein UreF</fullName>
    </recommendedName>
</protein>
<dbReference type="Pfam" id="PF01730">
    <property type="entry name" value="UreF"/>
    <property type="match status" value="1"/>
</dbReference>
<keyword evidence="5" id="KW-1185">Reference proteome</keyword>
<dbReference type="PIRSF" id="PIRSF009467">
    <property type="entry name" value="Ureas_acces_UreF"/>
    <property type="match status" value="1"/>
</dbReference>
<dbReference type="GO" id="GO:0005737">
    <property type="term" value="C:cytoplasm"/>
    <property type="evidence" value="ECO:0007669"/>
    <property type="project" value="UniProtKB-SubCell"/>
</dbReference>
<dbReference type="PANTHER" id="PTHR33620">
    <property type="entry name" value="UREASE ACCESSORY PROTEIN F"/>
    <property type="match status" value="1"/>
</dbReference>
<evidence type="ECO:0000256" key="2">
    <source>
        <dbReference type="ARBA" id="ARBA00023186"/>
    </source>
</evidence>
<dbReference type="PANTHER" id="PTHR33620:SF1">
    <property type="entry name" value="UREASE ACCESSORY PROTEIN F"/>
    <property type="match status" value="1"/>
</dbReference>
<organism evidence="4 5">
    <name type="scientific">Parathermosynechococcus lividus PCC 6715</name>
    <dbReference type="NCBI Taxonomy" id="1917166"/>
    <lineage>
        <taxon>Bacteria</taxon>
        <taxon>Bacillati</taxon>
        <taxon>Cyanobacteriota</taxon>
        <taxon>Cyanophyceae</taxon>
        <taxon>Acaryochloridales</taxon>
        <taxon>Thermosynechococcaceae</taxon>
        <taxon>Parathermosynechococcus</taxon>
    </lineage>
</organism>
<dbReference type="OrthoDB" id="9798772at2"/>
<evidence type="ECO:0000256" key="1">
    <source>
        <dbReference type="ARBA" id="ARBA00022988"/>
    </source>
</evidence>
<dbReference type="AlphaFoldDB" id="A0A2D2PYT5"/>
<evidence type="ECO:0000313" key="5">
    <source>
        <dbReference type="Proteomes" id="UP000231057"/>
    </source>
</evidence>
<dbReference type="GO" id="GO:0016151">
    <property type="term" value="F:nickel cation binding"/>
    <property type="evidence" value="ECO:0007669"/>
    <property type="project" value="UniProtKB-UniRule"/>
</dbReference>
<comment type="subunit">
    <text evidence="3">UreD, UreF and UreG form a complex that acts as a GTP-hydrolysis-dependent molecular chaperone, activating the urease apoprotein by helping to assemble the nickel containing metallocenter of UreC. The UreE protein probably delivers the nickel.</text>
</comment>
<keyword evidence="3" id="KW-0963">Cytoplasm</keyword>
<dbReference type="KEGG" id="slw:BRW62_00045"/>
<keyword evidence="2 3" id="KW-0143">Chaperone</keyword>
<dbReference type="Gene3D" id="1.10.4190.10">
    <property type="entry name" value="Urease accessory protein UreF"/>
    <property type="match status" value="1"/>
</dbReference>
<gene>
    <name evidence="3" type="primary">ureF</name>
    <name evidence="4" type="ORF">BRW62_00045</name>
</gene>